<dbReference type="PANTHER" id="PTHR47829">
    <property type="entry name" value="HYDROLASE, PUTATIVE (AFU_ORTHOLOGUE AFUA_1G12880)-RELATED"/>
    <property type="match status" value="1"/>
</dbReference>
<dbReference type="Gene3D" id="3.90.1200.10">
    <property type="match status" value="1"/>
</dbReference>
<dbReference type="InterPro" id="IPR041726">
    <property type="entry name" value="ACAD10_11_N"/>
</dbReference>
<comment type="caution">
    <text evidence="2">The sequence shown here is derived from an EMBL/GenBank/DDBJ whole genome shotgun (WGS) entry which is preliminary data.</text>
</comment>
<dbReference type="CDD" id="cd05154">
    <property type="entry name" value="ACAD10_11_N-like"/>
    <property type="match status" value="1"/>
</dbReference>
<keyword evidence="3" id="KW-1185">Reference proteome</keyword>
<gene>
    <name evidence="2" type="ORF">LTR05_003771</name>
</gene>
<dbReference type="InterPro" id="IPR052898">
    <property type="entry name" value="ACAD10-like"/>
</dbReference>
<feature type="domain" description="Aminoglycoside phosphotransferase" evidence="1">
    <location>
        <begin position="31"/>
        <end position="263"/>
    </location>
</feature>
<evidence type="ECO:0000313" key="3">
    <source>
        <dbReference type="Proteomes" id="UP001309876"/>
    </source>
</evidence>
<dbReference type="Gene3D" id="3.30.200.20">
    <property type="entry name" value="Phosphorylase Kinase, domain 1"/>
    <property type="match status" value="1"/>
</dbReference>
<evidence type="ECO:0000313" key="2">
    <source>
        <dbReference type="EMBL" id="KAK5086603.1"/>
    </source>
</evidence>
<protein>
    <recommendedName>
        <fullName evidence="1">Aminoglycoside phosphotransferase domain-containing protein</fullName>
    </recommendedName>
</protein>
<dbReference type="InterPro" id="IPR002575">
    <property type="entry name" value="Aminoglycoside_PTrfase"/>
</dbReference>
<proteinExistence type="predicted"/>
<dbReference type="Pfam" id="PF01636">
    <property type="entry name" value="APH"/>
    <property type="match status" value="1"/>
</dbReference>
<dbReference type="AlphaFoldDB" id="A0AAN7T2B9"/>
<dbReference type="InterPro" id="IPR011009">
    <property type="entry name" value="Kinase-like_dom_sf"/>
</dbReference>
<accession>A0AAN7T2B9</accession>
<dbReference type="PANTHER" id="PTHR47829:SF1">
    <property type="entry name" value="HAD FAMILY PHOSPHATASE"/>
    <property type="match status" value="1"/>
</dbReference>
<dbReference type="SUPFAM" id="SSF56112">
    <property type="entry name" value="Protein kinase-like (PK-like)"/>
    <property type="match status" value="1"/>
</dbReference>
<dbReference type="EMBL" id="JAVRRJ010000003">
    <property type="protein sequence ID" value="KAK5086603.1"/>
    <property type="molecule type" value="Genomic_DNA"/>
</dbReference>
<name>A0AAN7T2B9_9EURO</name>
<evidence type="ECO:0000259" key="1">
    <source>
        <dbReference type="Pfam" id="PF01636"/>
    </source>
</evidence>
<organism evidence="2 3">
    <name type="scientific">Lithohypha guttulata</name>
    <dbReference type="NCBI Taxonomy" id="1690604"/>
    <lineage>
        <taxon>Eukaryota</taxon>
        <taxon>Fungi</taxon>
        <taxon>Dikarya</taxon>
        <taxon>Ascomycota</taxon>
        <taxon>Pezizomycotina</taxon>
        <taxon>Eurotiomycetes</taxon>
        <taxon>Chaetothyriomycetidae</taxon>
        <taxon>Chaetothyriales</taxon>
        <taxon>Trichomeriaceae</taxon>
        <taxon>Lithohypha</taxon>
    </lineage>
</organism>
<dbReference type="Proteomes" id="UP001309876">
    <property type="component" value="Unassembled WGS sequence"/>
</dbReference>
<sequence length="373" mass="42133">MAGPVRQPIDLPALEKYIDQHVPEIKTPLDLKQFGFGQSNPTYQVTAANGNRYVMRKKPPGKILSSTAHRVDREYRIIHALEHTPVPVPKTYHLCLDAKVVGTEWYVMEFINGRFITDPDIPNVSPEDRTEMWHDAVRTLAKFHNVNYNDVGLRDYGKHFGFYDRQIKTFGTLSRAQAAAVDVDTKEPVGDLPHFQEFCDFFSDKSKQPKDRSTLIHGDFKIDNVVFHPTLPKVVAILDWEMSTIGHPLSDFVNLVGPYTWSMGEAKLQGGTGTTRARPEFEPGATPGLPRLEQLVEWYKEETGYDLAQDLTWGSAFSGFRGAIIMQGIAARYAQRQASSSKAMEYGSQMRPYAIWAWSCVESIKNSTSKSKL</sequence>
<reference evidence="2 3" key="1">
    <citation type="submission" date="2023-08" db="EMBL/GenBank/DDBJ databases">
        <title>Black Yeasts Isolated from many extreme environments.</title>
        <authorList>
            <person name="Coleine C."/>
            <person name="Stajich J.E."/>
            <person name="Selbmann L."/>
        </authorList>
    </citation>
    <scope>NUCLEOTIDE SEQUENCE [LARGE SCALE GENOMIC DNA]</scope>
    <source>
        <strain evidence="2 3">CCFEE 5910</strain>
    </source>
</reference>